<gene>
    <name evidence="1" type="ORF">Ctob_006018</name>
</gene>
<comment type="caution">
    <text evidence="1">The sequence shown here is derived from an EMBL/GenBank/DDBJ whole genome shotgun (WGS) entry which is preliminary data.</text>
</comment>
<proteinExistence type="predicted"/>
<dbReference type="Proteomes" id="UP000037460">
    <property type="component" value="Unassembled WGS sequence"/>
</dbReference>
<evidence type="ECO:0000313" key="1">
    <source>
        <dbReference type="EMBL" id="KOO22548.1"/>
    </source>
</evidence>
<organism evidence="1 2">
    <name type="scientific">Chrysochromulina tobinii</name>
    <dbReference type="NCBI Taxonomy" id="1460289"/>
    <lineage>
        <taxon>Eukaryota</taxon>
        <taxon>Haptista</taxon>
        <taxon>Haptophyta</taxon>
        <taxon>Prymnesiophyceae</taxon>
        <taxon>Prymnesiales</taxon>
        <taxon>Chrysochromulinaceae</taxon>
        <taxon>Chrysochromulina</taxon>
    </lineage>
</organism>
<accession>A0A0M0J8L0</accession>
<reference evidence="2" key="1">
    <citation type="journal article" date="2015" name="PLoS Genet.">
        <title>Genome Sequence and Transcriptome Analyses of Chrysochromulina tobin: Metabolic Tools for Enhanced Algal Fitness in the Prominent Order Prymnesiales (Haptophyceae).</title>
        <authorList>
            <person name="Hovde B.T."/>
            <person name="Deodato C.R."/>
            <person name="Hunsperger H.M."/>
            <person name="Ryken S.A."/>
            <person name="Yost W."/>
            <person name="Jha R.K."/>
            <person name="Patterson J."/>
            <person name="Monnat R.J. Jr."/>
            <person name="Barlow S.B."/>
            <person name="Starkenburg S.R."/>
            <person name="Cattolico R.A."/>
        </authorList>
    </citation>
    <scope>NUCLEOTIDE SEQUENCE</scope>
    <source>
        <strain evidence="2">CCMP291</strain>
    </source>
</reference>
<sequence length="95" mass="10719">MGTLKDLMDLATSEDGIYPMPTIMASTLQMVCKLNDPDYTWPSSDEHSLFQLVKLIEDALYLDAPIALKHIQCAIASRLKGKRAPRTLRADRRGW</sequence>
<evidence type="ECO:0000313" key="2">
    <source>
        <dbReference type="Proteomes" id="UP000037460"/>
    </source>
</evidence>
<dbReference type="EMBL" id="JWZX01003270">
    <property type="protein sequence ID" value="KOO22548.1"/>
    <property type="molecule type" value="Genomic_DNA"/>
</dbReference>
<keyword evidence="2" id="KW-1185">Reference proteome</keyword>
<dbReference type="AlphaFoldDB" id="A0A0M0J8L0"/>
<protein>
    <submittedName>
        <fullName evidence="1">Uncharacterized protein</fullName>
    </submittedName>
</protein>
<dbReference type="OrthoDB" id="2342932at2759"/>
<name>A0A0M0J8L0_9EUKA</name>